<dbReference type="EC" id="2.4.2.7" evidence="9"/>
<dbReference type="EC" id="2.4.2.1" evidence="10"/>
<feature type="domain" description="Nucleoside phosphorylase" evidence="12">
    <location>
        <begin position="3"/>
        <end position="241"/>
    </location>
</feature>
<gene>
    <name evidence="9" type="primary">apt</name>
    <name evidence="13" type="ORF">A2264_04200</name>
</gene>
<accession>A0A1F4W0B1</accession>
<evidence type="ECO:0000256" key="8">
    <source>
        <dbReference type="ARBA" id="ARBA00022726"/>
    </source>
</evidence>
<dbReference type="InterPro" id="IPR018099">
    <property type="entry name" value="Purine_phosphorylase-2_CS"/>
</dbReference>
<evidence type="ECO:0000256" key="1">
    <source>
        <dbReference type="ARBA" id="ARBA00000868"/>
    </source>
</evidence>
<comment type="function">
    <text evidence="10">Purine nucleoside phosphorylase involved in purine salvage.</text>
</comment>
<evidence type="ECO:0000256" key="2">
    <source>
        <dbReference type="ARBA" id="ARBA00004496"/>
    </source>
</evidence>
<evidence type="ECO:0000313" key="13">
    <source>
        <dbReference type="EMBL" id="OGC62841.1"/>
    </source>
</evidence>
<evidence type="ECO:0000259" key="11">
    <source>
        <dbReference type="Pfam" id="PF00156"/>
    </source>
</evidence>
<evidence type="ECO:0000256" key="6">
    <source>
        <dbReference type="ARBA" id="ARBA00022676"/>
    </source>
</evidence>
<dbReference type="FunFam" id="3.40.50.2020:FF:000021">
    <property type="entry name" value="Adenine phosphoribosyltransferase"/>
    <property type="match status" value="1"/>
</dbReference>
<evidence type="ECO:0000256" key="5">
    <source>
        <dbReference type="ARBA" id="ARBA00022490"/>
    </source>
</evidence>
<dbReference type="CDD" id="cd09010">
    <property type="entry name" value="MTAP_SsMTAPII_like_MTIP"/>
    <property type="match status" value="1"/>
</dbReference>
<dbReference type="GO" id="GO:0017061">
    <property type="term" value="F:S-methyl-5-thioadenosine phosphorylase activity"/>
    <property type="evidence" value="ECO:0007669"/>
    <property type="project" value="InterPro"/>
</dbReference>
<dbReference type="PANTHER" id="PTHR42679">
    <property type="entry name" value="S-METHYL-5'-THIOADENOSINE PHOSPHORYLASE"/>
    <property type="match status" value="1"/>
</dbReference>
<dbReference type="GO" id="GO:0019509">
    <property type="term" value="P:L-methionine salvage from methylthioadenosine"/>
    <property type="evidence" value="ECO:0007669"/>
    <property type="project" value="TreeGrafter"/>
</dbReference>
<dbReference type="GO" id="GO:0006168">
    <property type="term" value="P:adenine salvage"/>
    <property type="evidence" value="ECO:0007669"/>
    <property type="project" value="InterPro"/>
</dbReference>
<feature type="domain" description="Phosphoribosyltransferase" evidence="11">
    <location>
        <begin position="292"/>
        <end position="396"/>
    </location>
</feature>
<dbReference type="NCBIfam" id="NF002636">
    <property type="entry name" value="PRK02304.1-5"/>
    <property type="match status" value="1"/>
</dbReference>
<comment type="similarity">
    <text evidence="4 9">Belongs to the purine/pyrimidine phosphoribosyltransferase family.</text>
</comment>
<feature type="binding site" evidence="10">
    <location>
        <position position="181"/>
    </location>
    <ligand>
        <name>substrate</name>
    </ligand>
</feature>
<dbReference type="Gene3D" id="3.40.50.2020">
    <property type="match status" value="1"/>
</dbReference>
<dbReference type="HAMAP" id="MF_01963">
    <property type="entry name" value="MTAP"/>
    <property type="match status" value="1"/>
</dbReference>
<dbReference type="SUPFAM" id="SSF53271">
    <property type="entry name" value="PRTase-like"/>
    <property type="match status" value="1"/>
</dbReference>
<comment type="catalytic activity">
    <reaction evidence="10">
        <text>a purine D-ribonucleoside + phosphate = a purine nucleobase + alpha-D-ribose 1-phosphate</text>
        <dbReference type="Rhea" id="RHEA:19805"/>
        <dbReference type="ChEBI" id="CHEBI:26386"/>
        <dbReference type="ChEBI" id="CHEBI:43474"/>
        <dbReference type="ChEBI" id="CHEBI:57720"/>
        <dbReference type="ChEBI" id="CHEBI:142355"/>
        <dbReference type="EC" id="2.4.2.1"/>
    </reaction>
</comment>
<keyword evidence="7 9" id="KW-0808">Transferase</keyword>
<comment type="pathway">
    <text evidence="3 9">Purine metabolism; AMP biosynthesis via salvage pathway; AMP from adenine: step 1/1.</text>
</comment>
<keyword evidence="6 9" id="KW-0328">Glycosyltransferase</keyword>
<evidence type="ECO:0000256" key="4">
    <source>
        <dbReference type="ARBA" id="ARBA00008391"/>
    </source>
</evidence>
<feature type="binding site" evidence="10">
    <location>
        <position position="182"/>
    </location>
    <ligand>
        <name>phosphate</name>
        <dbReference type="ChEBI" id="CHEBI:43474"/>
    </ligand>
</feature>
<dbReference type="HAMAP" id="MF_00004">
    <property type="entry name" value="Aden_phosphoribosyltr"/>
    <property type="match status" value="1"/>
</dbReference>
<evidence type="ECO:0000256" key="10">
    <source>
        <dbReference type="HAMAP-Rule" id="MF_01963"/>
    </source>
</evidence>
<dbReference type="SUPFAM" id="SSF53167">
    <property type="entry name" value="Purine and uridine phosphorylases"/>
    <property type="match status" value="1"/>
</dbReference>
<protein>
    <recommendedName>
        <fullName evidence="9 10">Multifunctional fusion protein</fullName>
    </recommendedName>
    <domain>
        <recommendedName>
            <fullName evidence="9">Adenine phosphoribosyltransferase</fullName>
            <shortName evidence="9">APRT</shortName>
            <ecNumber evidence="9">2.4.2.7</ecNumber>
        </recommendedName>
    </domain>
    <domain>
        <recommendedName>
            <fullName evidence="10">Purine nucleoside phosphorylase</fullName>
            <shortName evidence="10">PNP</shortName>
            <ecNumber evidence="10">2.4.2.1</ecNumber>
        </recommendedName>
    </domain>
</protein>
<feature type="binding site" evidence="10">
    <location>
        <begin position="51"/>
        <end position="52"/>
    </location>
    <ligand>
        <name>phosphate</name>
        <dbReference type="ChEBI" id="CHEBI:43474"/>
    </ligand>
</feature>
<feature type="site" description="Important for substrate specificity" evidence="10">
    <location>
        <position position="163"/>
    </location>
</feature>
<feature type="binding site" evidence="10">
    <location>
        <begin position="205"/>
        <end position="207"/>
    </location>
    <ligand>
        <name>substrate</name>
    </ligand>
</feature>
<dbReference type="NCBIfam" id="NF002634">
    <property type="entry name" value="PRK02304.1-3"/>
    <property type="match status" value="1"/>
</dbReference>
<comment type="pathway">
    <text evidence="10">Purine metabolism; purine nucleoside salvage.</text>
</comment>
<comment type="function">
    <text evidence="9">Catalyzes a salvage reaction resulting in the formation of AMP, that is energically less costly than de novo synthesis.</text>
</comment>
<dbReference type="AlphaFoldDB" id="A0A1F4W0B1"/>
<comment type="caution">
    <text evidence="13">The sequence shown here is derived from an EMBL/GenBank/DDBJ whole genome shotgun (WGS) entry which is preliminary data.</text>
</comment>
<comment type="subcellular location">
    <subcellularLocation>
        <location evidence="2 9">Cytoplasm</location>
    </subcellularLocation>
</comment>
<dbReference type="InterPro" id="IPR000845">
    <property type="entry name" value="Nucleoside_phosphorylase_d"/>
</dbReference>
<dbReference type="PANTHER" id="PTHR42679:SF2">
    <property type="entry name" value="S-METHYL-5'-THIOADENOSINE PHOSPHORYLASE"/>
    <property type="match status" value="1"/>
</dbReference>
<keyword evidence="5 9" id="KW-0963">Cytoplasm</keyword>
<proteinExistence type="inferred from homology"/>
<dbReference type="InterPro" id="IPR010044">
    <property type="entry name" value="MTAP"/>
</dbReference>
<dbReference type="NCBIfam" id="TIGR01090">
    <property type="entry name" value="apt"/>
    <property type="match status" value="1"/>
</dbReference>
<dbReference type="CDD" id="cd06223">
    <property type="entry name" value="PRTases_typeI"/>
    <property type="match status" value="1"/>
</dbReference>
<name>A0A1F4W0B1_UNCKA</name>
<dbReference type="InterPro" id="IPR000836">
    <property type="entry name" value="PRTase_dom"/>
</dbReference>
<comment type="similarity">
    <text evidence="10">Belongs to the PNP/MTAP phosphorylase family. MTAP subfamily.</text>
</comment>
<dbReference type="GO" id="GO:0003999">
    <property type="term" value="F:adenine phosphoribosyltransferase activity"/>
    <property type="evidence" value="ECO:0007669"/>
    <property type="project" value="UniProtKB-UniRule"/>
</dbReference>
<dbReference type="Proteomes" id="UP000176614">
    <property type="component" value="Unassembled WGS sequence"/>
</dbReference>
<dbReference type="InterPro" id="IPR035994">
    <property type="entry name" value="Nucleoside_phosphorylase_sf"/>
</dbReference>
<evidence type="ECO:0000313" key="14">
    <source>
        <dbReference type="Proteomes" id="UP000176614"/>
    </source>
</evidence>
<keyword evidence="8 9" id="KW-0660">Purine salvage</keyword>
<sequence>MLIGIIGGSGLDDPRLLTHYEEKIIPTKWGFPSSPITLGKLSGVDVAIISRHGKQHGILPSKVNYRANIQAFKDLGVTHILATTAVGSLKEDIKPGNIVFPDQFIDFTRSRPNTFCEEGVVHTPMSEPFDGGMRSRLCEICENLGYSYNKDVTIVTIEGPRFSTKAESRMFQKLGADIINMSTCPEVILANELGIPYQSIAMSTDYDCWKENEEPVNFEMVITRMKANSERVKKLIVAMVEVLATSGLKSKIRTIPNWPKEGVMFRDITTLLKDQVSFNICINDFVTRYSEIDIDVVAGIESRGFILGGALANKLGVGFVPIRKKGKLPAECEYETYQKEYGTDTIEVHRDAISYGQKVLLVDDLLATGGTSFAAARLLKKLGAEIVELAFVVDLPDLKGGEVLREHGLRYYAQVKFEGD</sequence>
<evidence type="ECO:0000256" key="3">
    <source>
        <dbReference type="ARBA" id="ARBA00004659"/>
    </source>
</evidence>
<reference evidence="13 14" key="1">
    <citation type="journal article" date="2016" name="Nat. Commun.">
        <title>Thousands of microbial genomes shed light on interconnected biogeochemical processes in an aquifer system.</title>
        <authorList>
            <person name="Anantharaman K."/>
            <person name="Brown C.T."/>
            <person name="Hug L.A."/>
            <person name="Sharon I."/>
            <person name="Castelle C.J."/>
            <person name="Probst A.J."/>
            <person name="Thomas B.C."/>
            <person name="Singh A."/>
            <person name="Wilkins M.J."/>
            <person name="Karaoz U."/>
            <person name="Brodie E.L."/>
            <person name="Williams K.H."/>
            <person name="Hubbard S.S."/>
            <person name="Banfield J.F."/>
        </authorList>
    </citation>
    <scope>NUCLEOTIDE SEQUENCE [LARGE SCALE GENOMIC DNA]</scope>
</reference>
<feature type="binding site" evidence="10">
    <location>
        <begin position="84"/>
        <end position="85"/>
    </location>
    <ligand>
        <name>phosphate</name>
        <dbReference type="ChEBI" id="CHEBI:43474"/>
    </ligand>
</feature>
<dbReference type="Pfam" id="PF01048">
    <property type="entry name" value="PNP_UDP_1"/>
    <property type="match status" value="1"/>
</dbReference>
<comment type="subunit">
    <text evidence="9">Homodimer.</text>
</comment>
<evidence type="ECO:0000259" key="12">
    <source>
        <dbReference type="Pfam" id="PF01048"/>
    </source>
</evidence>
<dbReference type="GO" id="GO:0006166">
    <property type="term" value="P:purine ribonucleoside salvage"/>
    <property type="evidence" value="ECO:0007669"/>
    <property type="project" value="UniProtKB-UniRule"/>
</dbReference>
<evidence type="ECO:0000256" key="9">
    <source>
        <dbReference type="HAMAP-Rule" id="MF_00004"/>
    </source>
</evidence>
<evidence type="ECO:0000256" key="7">
    <source>
        <dbReference type="ARBA" id="ARBA00022679"/>
    </source>
</evidence>
<dbReference type="UniPathway" id="UPA00606"/>
<feature type="binding site" evidence="10">
    <location>
        <position position="9"/>
    </location>
    <ligand>
        <name>phosphate</name>
        <dbReference type="ChEBI" id="CHEBI:43474"/>
    </ligand>
</feature>
<comment type="miscellaneous">
    <text evidence="10">Although this enzyme belongs to the family of MTA phosphorylases based on sequence homology, it lacks several conserved amino acids in the substrate binding pocket that confer specificity towards MTA.</text>
</comment>
<dbReference type="GO" id="GO:0044209">
    <property type="term" value="P:AMP salvage"/>
    <property type="evidence" value="ECO:0007669"/>
    <property type="project" value="UniProtKB-UniRule"/>
</dbReference>
<dbReference type="InterPro" id="IPR029057">
    <property type="entry name" value="PRTase-like"/>
</dbReference>
<dbReference type="UniPathway" id="UPA00588">
    <property type="reaction ID" value="UER00646"/>
</dbReference>
<comment type="catalytic activity">
    <reaction evidence="1 9">
        <text>AMP + diphosphate = 5-phospho-alpha-D-ribose 1-diphosphate + adenine</text>
        <dbReference type="Rhea" id="RHEA:16609"/>
        <dbReference type="ChEBI" id="CHEBI:16708"/>
        <dbReference type="ChEBI" id="CHEBI:33019"/>
        <dbReference type="ChEBI" id="CHEBI:58017"/>
        <dbReference type="ChEBI" id="CHEBI:456215"/>
        <dbReference type="EC" id="2.4.2.7"/>
    </reaction>
</comment>
<dbReference type="PROSITE" id="PS01240">
    <property type="entry name" value="PNP_MTAP_2"/>
    <property type="match status" value="1"/>
</dbReference>
<dbReference type="NCBIfam" id="TIGR01694">
    <property type="entry name" value="MTAP"/>
    <property type="match status" value="1"/>
</dbReference>
<dbReference type="InterPro" id="IPR005764">
    <property type="entry name" value="Ade_phspho_trans"/>
</dbReference>
<dbReference type="Gene3D" id="3.40.50.1580">
    <property type="entry name" value="Nucleoside phosphorylase domain"/>
    <property type="match status" value="1"/>
</dbReference>
<dbReference type="GO" id="GO:0005829">
    <property type="term" value="C:cytosol"/>
    <property type="evidence" value="ECO:0007669"/>
    <property type="project" value="TreeGrafter"/>
</dbReference>
<feature type="site" description="Important for substrate specificity" evidence="10">
    <location>
        <position position="218"/>
    </location>
</feature>
<comment type="subunit">
    <text evidence="10">Homohexamer. Dimer of a homotrimer.</text>
</comment>
<dbReference type="EMBL" id="MEVT01000012">
    <property type="protein sequence ID" value="OGC62841.1"/>
    <property type="molecule type" value="Genomic_DNA"/>
</dbReference>
<organism evidence="13 14">
    <name type="scientific">candidate division WWE3 bacterium RIFOXYA2_FULL_46_9</name>
    <dbReference type="NCBI Taxonomy" id="1802636"/>
    <lineage>
        <taxon>Bacteria</taxon>
        <taxon>Katanobacteria</taxon>
    </lineage>
</organism>
<dbReference type="Pfam" id="PF00156">
    <property type="entry name" value="Pribosyltran"/>
    <property type="match status" value="1"/>
</dbReference>